<reference evidence="4" key="3">
    <citation type="submission" date="2025-09" db="UniProtKB">
        <authorList>
            <consortium name="Ensembl"/>
        </authorList>
    </citation>
    <scope>IDENTIFICATION</scope>
</reference>
<organism evidence="4 5">
    <name type="scientific">Anolis carolinensis</name>
    <name type="common">Green anole</name>
    <name type="synonym">American chameleon</name>
    <dbReference type="NCBI Taxonomy" id="28377"/>
    <lineage>
        <taxon>Eukaryota</taxon>
        <taxon>Metazoa</taxon>
        <taxon>Chordata</taxon>
        <taxon>Craniata</taxon>
        <taxon>Vertebrata</taxon>
        <taxon>Euteleostomi</taxon>
        <taxon>Lepidosauria</taxon>
        <taxon>Squamata</taxon>
        <taxon>Bifurcata</taxon>
        <taxon>Unidentata</taxon>
        <taxon>Episquamata</taxon>
        <taxon>Toxicofera</taxon>
        <taxon>Iguania</taxon>
        <taxon>Dactyloidae</taxon>
        <taxon>Anolis</taxon>
    </lineage>
</organism>
<dbReference type="PANTHER" id="PTHR21472:SF26">
    <property type="entry name" value="ENDONUCLEASE DOMAIN CONTAINING 1"/>
    <property type="match status" value="1"/>
</dbReference>
<feature type="domain" description="DNA/RNA non-specific endonuclease/pyrophosphatase/phosphodiesterase" evidence="3">
    <location>
        <begin position="56"/>
        <end position="262"/>
    </location>
</feature>
<dbReference type="GO" id="GO:0003676">
    <property type="term" value="F:nucleic acid binding"/>
    <property type="evidence" value="ECO:0007669"/>
    <property type="project" value="InterPro"/>
</dbReference>
<dbReference type="InterPro" id="IPR039015">
    <property type="entry name" value="ENDOD1"/>
</dbReference>
<accession>A0A803TP48</accession>
<dbReference type="Pfam" id="PF01223">
    <property type="entry name" value="Endonuclease_NS"/>
    <property type="match status" value="1"/>
</dbReference>
<dbReference type="GO" id="GO:0046872">
    <property type="term" value="F:metal ion binding"/>
    <property type="evidence" value="ECO:0007669"/>
    <property type="project" value="InterPro"/>
</dbReference>
<evidence type="ECO:0000256" key="1">
    <source>
        <dbReference type="SAM" id="SignalP"/>
    </source>
</evidence>
<sequence>MFLSFLPLLVACFPIPGKGEVVEDFSNCLEFFLDQKPPGESLTPVDDARICQFYKKAYRFATMYDKDQRVPIYSAYKCKPGHGSETERWMIEPQVRELRTQLVQETGLLGFIDYKYLLDYKRGYLSPVVHQPDEDSRVAASTLTNAVPLYTGLEYSWRNYQNGIQESAGKAHVCHDLYVISGAVPSRDAYVFSNRVNQPSHIWSAACCVHEKRGRTSWAAIAKNKENKVKQCSLDELQVLLTRLYGKGDVDLFNNACNTNRAAKSFLYLKWYKW</sequence>
<dbReference type="Proteomes" id="UP000001646">
    <property type="component" value="Chromosome 5"/>
</dbReference>
<evidence type="ECO:0000313" key="4">
    <source>
        <dbReference type="Ensembl" id="ENSACAP00000036988.1"/>
    </source>
</evidence>
<keyword evidence="1" id="KW-0732">Signal</keyword>
<evidence type="ECO:0000259" key="3">
    <source>
        <dbReference type="SMART" id="SM00892"/>
    </source>
</evidence>
<dbReference type="SMART" id="SM00892">
    <property type="entry name" value="Endonuclease_NS"/>
    <property type="match status" value="1"/>
</dbReference>
<dbReference type="InterPro" id="IPR044925">
    <property type="entry name" value="His-Me_finger_sf"/>
</dbReference>
<protein>
    <submittedName>
        <fullName evidence="4">Uncharacterized protein</fullName>
    </submittedName>
</protein>
<evidence type="ECO:0000313" key="5">
    <source>
        <dbReference type="Proteomes" id="UP000001646"/>
    </source>
</evidence>
<feature type="signal peptide" evidence="1">
    <location>
        <begin position="1"/>
        <end position="19"/>
    </location>
</feature>
<keyword evidence="5" id="KW-1185">Reference proteome</keyword>
<dbReference type="InterPro" id="IPR044929">
    <property type="entry name" value="DNA/RNA_non-sp_Endonuclease_sf"/>
</dbReference>
<proteinExistence type="predicted"/>
<feature type="domain" description="ENPP1-3/EXOG-like endonuclease/phosphodiesterase" evidence="2">
    <location>
        <begin position="57"/>
        <end position="252"/>
    </location>
</feature>
<dbReference type="Gene3D" id="3.40.570.10">
    <property type="entry name" value="Extracellular Endonuclease, subunit A"/>
    <property type="match status" value="1"/>
</dbReference>
<dbReference type="InterPro" id="IPR001604">
    <property type="entry name" value="Endo_G_ENPP1-like_dom"/>
</dbReference>
<dbReference type="GO" id="GO:0016787">
    <property type="term" value="F:hydrolase activity"/>
    <property type="evidence" value="ECO:0007669"/>
    <property type="project" value="InterPro"/>
</dbReference>
<dbReference type="PANTHER" id="PTHR21472">
    <property type="entry name" value="ENDONUCLEASE DOMAIN-CONTAINING 1 PROTEIN ENDOD1"/>
    <property type="match status" value="1"/>
</dbReference>
<name>A0A803TP48_ANOCA</name>
<reference evidence="4" key="2">
    <citation type="submission" date="2025-08" db="UniProtKB">
        <authorList>
            <consortium name="Ensembl"/>
        </authorList>
    </citation>
    <scope>IDENTIFICATION</scope>
</reference>
<dbReference type="SUPFAM" id="SSF54060">
    <property type="entry name" value="His-Me finger endonucleases"/>
    <property type="match status" value="1"/>
</dbReference>
<dbReference type="GeneTree" id="ENSGT01030000234592"/>
<evidence type="ECO:0000259" key="2">
    <source>
        <dbReference type="SMART" id="SM00477"/>
    </source>
</evidence>
<dbReference type="SMART" id="SM00477">
    <property type="entry name" value="NUC"/>
    <property type="match status" value="1"/>
</dbReference>
<dbReference type="Ensembl" id="ENSACAT00000039007.1">
    <property type="protein sequence ID" value="ENSACAP00000036988.1"/>
    <property type="gene ID" value="ENSACAG00000037230.1"/>
</dbReference>
<dbReference type="InterPro" id="IPR020821">
    <property type="entry name" value="ENPP1-3/EXOG-like_nuc-like"/>
</dbReference>
<reference evidence="4 5" key="1">
    <citation type="submission" date="2009-12" db="EMBL/GenBank/DDBJ databases">
        <title>The Genome Sequence of Anolis carolinensis (Green Anole Lizard).</title>
        <authorList>
            <consortium name="The Genome Sequencing Platform"/>
            <person name="Di Palma F."/>
            <person name="Alfoldi J."/>
            <person name="Heiman D."/>
            <person name="Young S."/>
            <person name="Grabherr M."/>
            <person name="Johnson J."/>
            <person name="Lander E.S."/>
            <person name="Lindblad-Toh K."/>
        </authorList>
    </citation>
    <scope>NUCLEOTIDE SEQUENCE [LARGE SCALE GENOMIC DNA]</scope>
    <source>
        <strain evidence="4 5">JBL SC #1</strain>
    </source>
</reference>
<dbReference type="InParanoid" id="A0A803TP48"/>
<dbReference type="AlphaFoldDB" id="A0A803TP48"/>
<feature type="chain" id="PRO_5033014700" evidence="1">
    <location>
        <begin position="20"/>
        <end position="274"/>
    </location>
</feature>